<dbReference type="PANTHER" id="PTHR11017:SF573">
    <property type="entry name" value="ADP-RIBOSYL CYCLASE_CYCLIC ADP-RIBOSE HYDROLASE"/>
    <property type="match status" value="1"/>
</dbReference>
<proteinExistence type="predicted"/>
<dbReference type="InParanoid" id="A0A7N2RAB5"/>
<dbReference type="Proteomes" id="UP000594261">
    <property type="component" value="Chromosome 9"/>
</dbReference>
<dbReference type="SUPFAM" id="SSF52540">
    <property type="entry name" value="P-loop containing nucleoside triphosphate hydrolases"/>
    <property type="match status" value="1"/>
</dbReference>
<dbReference type="EnsemblPlants" id="QL09p006847:mrna">
    <property type="protein sequence ID" value="QL09p006847:mrna:CDS:1"/>
    <property type="gene ID" value="QL09p006847"/>
</dbReference>
<dbReference type="RefSeq" id="XP_030936031.1">
    <property type="nucleotide sequence ID" value="XM_031080171.1"/>
</dbReference>
<dbReference type="OrthoDB" id="1056515at2759"/>
<feature type="domain" description="NB-ARC" evidence="1">
    <location>
        <begin position="5"/>
        <end position="129"/>
    </location>
</feature>
<protein>
    <recommendedName>
        <fullName evidence="1">NB-ARC domain-containing protein</fullName>
    </recommendedName>
</protein>
<sequence>MISNQFETCSFIANVREVNEKHGILQLQQTFLNDLLILRDMNVKDVDNGILMIKNRLHHKKILLVLDDVNELGQLNKLVAEHNWFGPGSRVIIKTRDVHLLMTRKVDGIYEIEGLSYDEAFHLFNSKAFSILPKII</sequence>
<evidence type="ECO:0000313" key="3">
    <source>
        <dbReference type="Proteomes" id="UP000594261"/>
    </source>
</evidence>
<evidence type="ECO:0000259" key="1">
    <source>
        <dbReference type="Pfam" id="PF00931"/>
    </source>
</evidence>
<dbReference type="InterPro" id="IPR027417">
    <property type="entry name" value="P-loop_NTPase"/>
</dbReference>
<dbReference type="PANTHER" id="PTHR11017">
    <property type="entry name" value="LEUCINE-RICH REPEAT-CONTAINING PROTEIN"/>
    <property type="match status" value="1"/>
</dbReference>
<dbReference type="Gramene" id="QL09p006847:mrna">
    <property type="protein sequence ID" value="QL09p006847:mrna:CDS:1"/>
    <property type="gene ID" value="QL09p006847"/>
</dbReference>
<dbReference type="GeneID" id="115961137"/>
<name>A0A7N2RAB5_QUELO</name>
<dbReference type="KEGG" id="qlo:115961137"/>
<dbReference type="EMBL" id="LRBV02000009">
    <property type="status" value="NOT_ANNOTATED_CDS"/>
    <property type="molecule type" value="Genomic_DNA"/>
</dbReference>
<dbReference type="OMA" id="TCSFIAN"/>
<dbReference type="GO" id="GO:0006952">
    <property type="term" value="P:defense response"/>
    <property type="evidence" value="ECO:0007669"/>
    <property type="project" value="InterPro"/>
</dbReference>
<dbReference type="Gene3D" id="3.40.50.300">
    <property type="entry name" value="P-loop containing nucleotide triphosphate hydrolases"/>
    <property type="match status" value="1"/>
</dbReference>
<dbReference type="GO" id="GO:0043531">
    <property type="term" value="F:ADP binding"/>
    <property type="evidence" value="ECO:0007669"/>
    <property type="project" value="InterPro"/>
</dbReference>
<gene>
    <name evidence="2" type="primary">LOC115961137</name>
</gene>
<organism evidence="2 3">
    <name type="scientific">Quercus lobata</name>
    <name type="common">Valley oak</name>
    <dbReference type="NCBI Taxonomy" id="97700"/>
    <lineage>
        <taxon>Eukaryota</taxon>
        <taxon>Viridiplantae</taxon>
        <taxon>Streptophyta</taxon>
        <taxon>Embryophyta</taxon>
        <taxon>Tracheophyta</taxon>
        <taxon>Spermatophyta</taxon>
        <taxon>Magnoliopsida</taxon>
        <taxon>eudicotyledons</taxon>
        <taxon>Gunneridae</taxon>
        <taxon>Pentapetalae</taxon>
        <taxon>rosids</taxon>
        <taxon>fabids</taxon>
        <taxon>Fagales</taxon>
        <taxon>Fagaceae</taxon>
        <taxon>Quercus</taxon>
    </lineage>
</organism>
<evidence type="ECO:0000313" key="2">
    <source>
        <dbReference type="EnsemblPlants" id="QL09p006847:mrna:CDS:1"/>
    </source>
</evidence>
<reference evidence="2 3" key="1">
    <citation type="journal article" date="2016" name="G3 (Bethesda)">
        <title>First Draft Assembly and Annotation of the Genome of a California Endemic Oak Quercus lobata Nee (Fagaceae).</title>
        <authorList>
            <person name="Sork V.L."/>
            <person name="Fitz-Gibbon S.T."/>
            <person name="Puiu D."/>
            <person name="Crepeau M."/>
            <person name="Gugger P.F."/>
            <person name="Sherman R."/>
            <person name="Stevens K."/>
            <person name="Langley C.H."/>
            <person name="Pellegrini M."/>
            <person name="Salzberg S.L."/>
        </authorList>
    </citation>
    <scope>NUCLEOTIDE SEQUENCE [LARGE SCALE GENOMIC DNA]</scope>
    <source>
        <strain evidence="2 3">cv. SW786</strain>
    </source>
</reference>
<dbReference type="InterPro" id="IPR044974">
    <property type="entry name" value="Disease_R_plants"/>
</dbReference>
<reference evidence="2" key="2">
    <citation type="submission" date="2021-01" db="UniProtKB">
        <authorList>
            <consortium name="EnsemblPlants"/>
        </authorList>
    </citation>
    <scope>IDENTIFICATION</scope>
</reference>
<keyword evidence="3" id="KW-1185">Reference proteome</keyword>
<dbReference type="Pfam" id="PF00931">
    <property type="entry name" value="NB-ARC"/>
    <property type="match status" value="1"/>
</dbReference>
<dbReference type="AlphaFoldDB" id="A0A7N2RAB5"/>
<dbReference type="InterPro" id="IPR002182">
    <property type="entry name" value="NB-ARC"/>
</dbReference>
<accession>A0A7N2RAB5</accession>